<dbReference type="Proteomes" id="UP000217790">
    <property type="component" value="Unassembled WGS sequence"/>
</dbReference>
<name>A0A2H3DT69_ARMGA</name>
<reference evidence="2" key="1">
    <citation type="journal article" date="2017" name="Nat. Ecol. Evol.">
        <title>Genome expansion and lineage-specific genetic innovations in the forest pathogenic fungi Armillaria.</title>
        <authorList>
            <person name="Sipos G."/>
            <person name="Prasanna A.N."/>
            <person name="Walter M.C."/>
            <person name="O'Connor E."/>
            <person name="Balint B."/>
            <person name="Krizsan K."/>
            <person name="Kiss B."/>
            <person name="Hess J."/>
            <person name="Varga T."/>
            <person name="Slot J."/>
            <person name="Riley R."/>
            <person name="Boka B."/>
            <person name="Rigling D."/>
            <person name="Barry K."/>
            <person name="Lee J."/>
            <person name="Mihaltcheva S."/>
            <person name="LaButti K."/>
            <person name="Lipzen A."/>
            <person name="Waldron R."/>
            <person name="Moloney N.M."/>
            <person name="Sperisen C."/>
            <person name="Kredics L."/>
            <person name="Vagvoelgyi C."/>
            <person name="Patrignani A."/>
            <person name="Fitzpatrick D."/>
            <person name="Nagy I."/>
            <person name="Doyle S."/>
            <person name="Anderson J.B."/>
            <person name="Grigoriev I.V."/>
            <person name="Gueldener U."/>
            <person name="Muensterkoetter M."/>
            <person name="Nagy L.G."/>
        </authorList>
    </citation>
    <scope>NUCLEOTIDE SEQUENCE [LARGE SCALE GENOMIC DNA]</scope>
    <source>
        <strain evidence="2">Ar21-2</strain>
    </source>
</reference>
<dbReference type="STRING" id="47427.A0A2H3DT69"/>
<keyword evidence="2" id="KW-1185">Reference proteome</keyword>
<evidence type="ECO:0000313" key="2">
    <source>
        <dbReference type="Proteomes" id="UP000217790"/>
    </source>
</evidence>
<dbReference type="EMBL" id="KZ293648">
    <property type="protein sequence ID" value="PBK98429.1"/>
    <property type="molecule type" value="Genomic_DNA"/>
</dbReference>
<evidence type="ECO:0000313" key="1">
    <source>
        <dbReference type="EMBL" id="PBK98429.1"/>
    </source>
</evidence>
<protein>
    <submittedName>
        <fullName evidence="1">Uncharacterized protein</fullName>
    </submittedName>
</protein>
<feature type="non-terminal residue" evidence="1">
    <location>
        <position position="1"/>
    </location>
</feature>
<sequence length="87" mass="9896">SVLWGLKRSARSDSLKCRNLTFSTHLLLTTLDGLNLRTCRLLHHFRVVKDPLRNVKKSPPTPISHLPGTGRYALDSYSIFCTTYENP</sequence>
<dbReference type="Gene3D" id="1.10.340.30">
    <property type="entry name" value="Hypothetical protein, domain 2"/>
    <property type="match status" value="1"/>
</dbReference>
<proteinExistence type="predicted"/>
<organism evidence="1 2">
    <name type="scientific">Armillaria gallica</name>
    <name type="common">Bulbous honey fungus</name>
    <name type="synonym">Armillaria bulbosa</name>
    <dbReference type="NCBI Taxonomy" id="47427"/>
    <lineage>
        <taxon>Eukaryota</taxon>
        <taxon>Fungi</taxon>
        <taxon>Dikarya</taxon>
        <taxon>Basidiomycota</taxon>
        <taxon>Agaricomycotina</taxon>
        <taxon>Agaricomycetes</taxon>
        <taxon>Agaricomycetidae</taxon>
        <taxon>Agaricales</taxon>
        <taxon>Marasmiineae</taxon>
        <taxon>Physalacriaceae</taxon>
        <taxon>Armillaria</taxon>
    </lineage>
</organism>
<dbReference type="AlphaFoldDB" id="A0A2H3DT69"/>
<gene>
    <name evidence="1" type="ORF">ARMGADRAFT_1130416</name>
</gene>
<dbReference type="InParanoid" id="A0A2H3DT69"/>
<dbReference type="OrthoDB" id="10265068at2759"/>
<accession>A0A2H3DT69</accession>